<keyword evidence="1" id="KW-1133">Transmembrane helix</keyword>
<keyword evidence="1" id="KW-0472">Membrane</keyword>
<dbReference type="AlphaFoldDB" id="X1RVL5"/>
<feature type="domain" description="DUF6754" evidence="2">
    <location>
        <begin position="2"/>
        <end position="221"/>
    </location>
</feature>
<dbReference type="EMBL" id="BARW01007113">
    <property type="protein sequence ID" value="GAI84728.1"/>
    <property type="molecule type" value="Genomic_DNA"/>
</dbReference>
<feature type="transmembrane region" description="Helical" evidence="1">
    <location>
        <begin position="210"/>
        <end position="233"/>
    </location>
</feature>
<gene>
    <name evidence="3" type="ORF">S12H4_14875</name>
</gene>
<proteinExistence type="predicted"/>
<dbReference type="InterPro" id="IPR046642">
    <property type="entry name" value="DUF6754"/>
</dbReference>
<dbReference type="Pfam" id="PF20539">
    <property type="entry name" value="DUF6754"/>
    <property type="match status" value="1"/>
</dbReference>
<evidence type="ECO:0000259" key="2">
    <source>
        <dbReference type="Pfam" id="PF20539"/>
    </source>
</evidence>
<protein>
    <recommendedName>
        <fullName evidence="2">DUF6754 domain-containing protein</fullName>
    </recommendedName>
</protein>
<sequence length="236" mass="25991">MAYFVAQAKAGKKLFIRKIPGLDAVEEAVGRATEMGKPILYVPGLGDIDWTATIASMNILGEVAKKIALYDTPLIVPNRWSVVYTVGKEVVKEAFISQGRPDKFKEDYVRYLTEAQFGFAAAVNGIMLREKPATNFFIGRFWAESLIMAETGAQTGAFQIAGSDSVLQLPFFVTACDYTLIGEELYAASAYLSHEPLLLGALKAQDYGKLIVLIILFGFTIFAFLKLNLLTLLRVQ</sequence>
<name>X1RVL5_9ZZZZ</name>
<evidence type="ECO:0000256" key="1">
    <source>
        <dbReference type="SAM" id="Phobius"/>
    </source>
</evidence>
<reference evidence="3" key="1">
    <citation type="journal article" date="2014" name="Front. Microbiol.">
        <title>High frequency of phylogenetically diverse reductive dehalogenase-homologous genes in deep subseafloor sedimentary metagenomes.</title>
        <authorList>
            <person name="Kawai M."/>
            <person name="Futagami T."/>
            <person name="Toyoda A."/>
            <person name="Takaki Y."/>
            <person name="Nishi S."/>
            <person name="Hori S."/>
            <person name="Arai W."/>
            <person name="Tsubouchi T."/>
            <person name="Morono Y."/>
            <person name="Uchiyama I."/>
            <person name="Ito T."/>
            <person name="Fujiyama A."/>
            <person name="Inagaki F."/>
            <person name="Takami H."/>
        </authorList>
    </citation>
    <scope>NUCLEOTIDE SEQUENCE</scope>
    <source>
        <strain evidence="3">Expedition CK06-06</strain>
    </source>
</reference>
<accession>X1RVL5</accession>
<organism evidence="3">
    <name type="scientific">marine sediment metagenome</name>
    <dbReference type="NCBI Taxonomy" id="412755"/>
    <lineage>
        <taxon>unclassified sequences</taxon>
        <taxon>metagenomes</taxon>
        <taxon>ecological metagenomes</taxon>
    </lineage>
</organism>
<comment type="caution">
    <text evidence="3">The sequence shown here is derived from an EMBL/GenBank/DDBJ whole genome shotgun (WGS) entry which is preliminary data.</text>
</comment>
<keyword evidence="1" id="KW-0812">Transmembrane</keyword>
<evidence type="ECO:0000313" key="3">
    <source>
        <dbReference type="EMBL" id="GAI84728.1"/>
    </source>
</evidence>